<sequence length="110" mass="12762">MAVSSLDEPIPSESLVPTNMKEIGYTSSFLGVYPKNSFLVLYHHIELGILMNEFCILHSRPDDNNDDGKRILIKRGQVRFFTDQPEEDRDSNESQGENERVDFRCRHVIY</sequence>
<comment type="caution">
    <text evidence="1">The sequence shown here is derived from an EMBL/GenBank/DDBJ whole genome shotgun (WGS) entry which is preliminary data.</text>
</comment>
<evidence type="ECO:0000313" key="2">
    <source>
        <dbReference type="Proteomes" id="UP000600918"/>
    </source>
</evidence>
<organism evidence="1 2">
    <name type="scientific">Vespula pensylvanica</name>
    <name type="common">Western yellow jacket</name>
    <name type="synonym">Wasp</name>
    <dbReference type="NCBI Taxonomy" id="30213"/>
    <lineage>
        <taxon>Eukaryota</taxon>
        <taxon>Metazoa</taxon>
        <taxon>Ecdysozoa</taxon>
        <taxon>Arthropoda</taxon>
        <taxon>Hexapoda</taxon>
        <taxon>Insecta</taxon>
        <taxon>Pterygota</taxon>
        <taxon>Neoptera</taxon>
        <taxon>Endopterygota</taxon>
        <taxon>Hymenoptera</taxon>
        <taxon>Apocrita</taxon>
        <taxon>Aculeata</taxon>
        <taxon>Vespoidea</taxon>
        <taxon>Vespidae</taxon>
        <taxon>Vespinae</taxon>
        <taxon>Vespula</taxon>
    </lineage>
</organism>
<evidence type="ECO:0000313" key="1">
    <source>
        <dbReference type="EMBL" id="KAF7429526.1"/>
    </source>
</evidence>
<dbReference type="AlphaFoldDB" id="A0A834UBQ4"/>
<gene>
    <name evidence="1" type="ORF">H0235_005924</name>
</gene>
<accession>A0A834UBQ4</accession>
<keyword evidence="2" id="KW-1185">Reference proteome</keyword>
<protein>
    <submittedName>
        <fullName evidence="1">Uncharacterized protein</fullName>
    </submittedName>
</protein>
<proteinExistence type="predicted"/>
<reference evidence="1" key="1">
    <citation type="journal article" date="2020" name="G3 (Bethesda)">
        <title>High-Quality Assemblies for Three Invasive Social Wasps from the &lt;i&gt;Vespula&lt;/i&gt; Genus.</title>
        <authorList>
            <person name="Harrop T.W.R."/>
            <person name="Guhlin J."/>
            <person name="McLaughlin G.M."/>
            <person name="Permina E."/>
            <person name="Stockwell P."/>
            <person name="Gilligan J."/>
            <person name="Le Lec M.F."/>
            <person name="Gruber M.A.M."/>
            <person name="Quinn O."/>
            <person name="Lovegrove M."/>
            <person name="Duncan E.J."/>
            <person name="Remnant E.J."/>
            <person name="Van Eeckhoven J."/>
            <person name="Graham B."/>
            <person name="Knapp R.A."/>
            <person name="Langford K.W."/>
            <person name="Kronenberg Z."/>
            <person name="Press M.O."/>
            <person name="Eacker S.M."/>
            <person name="Wilson-Rankin E.E."/>
            <person name="Purcell J."/>
            <person name="Lester P.J."/>
            <person name="Dearden P.K."/>
        </authorList>
    </citation>
    <scope>NUCLEOTIDE SEQUENCE</scope>
    <source>
        <strain evidence="1">Volc-1</strain>
    </source>
</reference>
<dbReference type="Proteomes" id="UP000600918">
    <property type="component" value="Unassembled WGS sequence"/>
</dbReference>
<dbReference type="EMBL" id="JACSDY010000004">
    <property type="protein sequence ID" value="KAF7429526.1"/>
    <property type="molecule type" value="Genomic_DNA"/>
</dbReference>
<name>A0A834UBQ4_VESPE</name>